<keyword evidence="2" id="KW-1185">Reference proteome</keyword>
<dbReference type="Proteomes" id="UP001152622">
    <property type="component" value="Chromosome 10"/>
</dbReference>
<comment type="caution">
    <text evidence="1">The sequence shown here is derived from an EMBL/GenBank/DDBJ whole genome shotgun (WGS) entry which is preliminary data.</text>
</comment>
<organism evidence="1 2">
    <name type="scientific">Synaphobranchus kaupii</name>
    <name type="common">Kaup's arrowtooth eel</name>
    <dbReference type="NCBI Taxonomy" id="118154"/>
    <lineage>
        <taxon>Eukaryota</taxon>
        <taxon>Metazoa</taxon>
        <taxon>Chordata</taxon>
        <taxon>Craniata</taxon>
        <taxon>Vertebrata</taxon>
        <taxon>Euteleostomi</taxon>
        <taxon>Actinopterygii</taxon>
        <taxon>Neopterygii</taxon>
        <taxon>Teleostei</taxon>
        <taxon>Anguilliformes</taxon>
        <taxon>Synaphobranchidae</taxon>
        <taxon>Synaphobranchus</taxon>
    </lineage>
</organism>
<evidence type="ECO:0000313" key="2">
    <source>
        <dbReference type="Proteomes" id="UP001152622"/>
    </source>
</evidence>
<accession>A0A9Q1F101</accession>
<proteinExistence type="predicted"/>
<sequence>MGYILWLYTTRQVEESQTAPKAGAFQGGGERTRERRGLFCSGAASTLLHEKDTVLSSVVTLYGTERPKQHMAK</sequence>
<dbReference type="AlphaFoldDB" id="A0A9Q1F101"/>
<reference evidence="1" key="1">
    <citation type="journal article" date="2023" name="Science">
        <title>Genome structures resolve the early diversification of teleost fishes.</title>
        <authorList>
            <person name="Parey E."/>
            <person name="Louis A."/>
            <person name="Montfort J."/>
            <person name="Bouchez O."/>
            <person name="Roques C."/>
            <person name="Iampietro C."/>
            <person name="Lluch J."/>
            <person name="Castinel A."/>
            <person name="Donnadieu C."/>
            <person name="Desvignes T."/>
            <person name="Floi Bucao C."/>
            <person name="Jouanno E."/>
            <person name="Wen M."/>
            <person name="Mejri S."/>
            <person name="Dirks R."/>
            <person name="Jansen H."/>
            <person name="Henkel C."/>
            <person name="Chen W.J."/>
            <person name="Zahm M."/>
            <person name="Cabau C."/>
            <person name="Klopp C."/>
            <person name="Thompson A.W."/>
            <person name="Robinson-Rechavi M."/>
            <person name="Braasch I."/>
            <person name="Lecointre G."/>
            <person name="Bobe J."/>
            <person name="Postlethwait J.H."/>
            <person name="Berthelot C."/>
            <person name="Roest Crollius H."/>
            <person name="Guiguen Y."/>
        </authorList>
    </citation>
    <scope>NUCLEOTIDE SEQUENCE</scope>
    <source>
        <strain evidence="1">WJC10195</strain>
    </source>
</reference>
<protein>
    <submittedName>
        <fullName evidence="1">Uncharacterized protein</fullName>
    </submittedName>
</protein>
<evidence type="ECO:0000313" key="1">
    <source>
        <dbReference type="EMBL" id="KAJ8348877.1"/>
    </source>
</evidence>
<dbReference type="EMBL" id="JAINUF010000010">
    <property type="protein sequence ID" value="KAJ8348877.1"/>
    <property type="molecule type" value="Genomic_DNA"/>
</dbReference>
<gene>
    <name evidence="1" type="ORF">SKAU_G00274660</name>
</gene>
<name>A0A9Q1F101_SYNKA</name>